<organism evidence="15 16">
    <name type="scientific">Carnobacterium divergens DSM 20623</name>
    <dbReference type="NCBI Taxonomy" id="1449336"/>
    <lineage>
        <taxon>Bacteria</taxon>
        <taxon>Bacillati</taxon>
        <taxon>Bacillota</taxon>
        <taxon>Bacilli</taxon>
        <taxon>Lactobacillales</taxon>
        <taxon>Carnobacteriaceae</taxon>
        <taxon>Carnobacterium</taxon>
    </lineage>
</organism>
<keyword evidence="16" id="KW-1185">Reference proteome</keyword>
<dbReference type="Gene3D" id="2.10.109.10">
    <property type="entry name" value="Umud Fragment, subunit A"/>
    <property type="match status" value="1"/>
</dbReference>
<feature type="active site" evidence="11">
    <location>
        <position position="40"/>
    </location>
</feature>
<dbReference type="PROSITE" id="PS00501">
    <property type="entry name" value="SPASE_I_1"/>
    <property type="match status" value="1"/>
</dbReference>
<comment type="caution">
    <text evidence="15">The sequence shown here is derived from an EMBL/GenBank/DDBJ whole genome shotgun (WGS) entry which is preliminary data.</text>
</comment>
<evidence type="ECO:0000256" key="3">
    <source>
        <dbReference type="ARBA" id="ARBA00009370"/>
    </source>
</evidence>
<dbReference type="CDD" id="cd06530">
    <property type="entry name" value="S26_SPase_I"/>
    <property type="match status" value="1"/>
</dbReference>
<dbReference type="EMBL" id="JQBS01000035">
    <property type="protein sequence ID" value="KRN54338.1"/>
    <property type="molecule type" value="Genomic_DNA"/>
</dbReference>
<dbReference type="InterPro" id="IPR000223">
    <property type="entry name" value="Pept_S26A_signal_pept_1"/>
</dbReference>
<dbReference type="NCBIfam" id="TIGR02227">
    <property type="entry name" value="sigpep_I_bact"/>
    <property type="match status" value="1"/>
</dbReference>
<keyword evidence="7" id="KW-0812">Transmembrane</keyword>
<evidence type="ECO:0000313" key="16">
    <source>
        <dbReference type="Proteomes" id="UP000051658"/>
    </source>
</evidence>
<evidence type="ECO:0000256" key="7">
    <source>
        <dbReference type="ARBA" id="ARBA00022692"/>
    </source>
</evidence>
<keyword evidence="8 12" id="KW-0378">Hydrolase</keyword>
<evidence type="ECO:0000256" key="4">
    <source>
        <dbReference type="ARBA" id="ARBA00013208"/>
    </source>
</evidence>
<dbReference type="Pfam" id="PF10502">
    <property type="entry name" value="Peptidase_S26"/>
    <property type="match status" value="1"/>
</dbReference>
<evidence type="ECO:0000256" key="5">
    <source>
        <dbReference type="ARBA" id="ARBA00022475"/>
    </source>
</evidence>
<evidence type="ECO:0000259" key="14">
    <source>
        <dbReference type="Pfam" id="PF10502"/>
    </source>
</evidence>
<evidence type="ECO:0000313" key="15">
    <source>
        <dbReference type="EMBL" id="KRN54338.1"/>
    </source>
</evidence>
<evidence type="ECO:0000256" key="8">
    <source>
        <dbReference type="ARBA" id="ARBA00022801"/>
    </source>
</evidence>
<dbReference type="GeneID" id="89588913"/>
<evidence type="ECO:0000256" key="9">
    <source>
        <dbReference type="ARBA" id="ARBA00022989"/>
    </source>
</evidence>
<sequence length="179" mass="20764">MKKTWRDHLWDWFKAAVLAIVLTAILRNFIFIPMNVQGSSMIPTLHQGDQMVVESFSKMKRFDIIVFKDASNRTLVKRIIGLPGESIAYRNDQLYINNHKINEPFLKNKLVTQAGETWTSDFELQQLTGEKKVPENEYFVLGDNRRSSNDSRVFGSIAKDEIIGKTILVYFPFNRISVY</sequence>
<evidence type="ECO:0000256" key="11">
    <source>
        <dbReference type="PIRSR" id="PIRSR600223-1"/>
    </source>
</evidence>
<evidence type="ECO:0000256" key="2">
    <source>
        <dbReference type="ARBA" id="ARBA00004401"/>
    </source>
</evidence>
<dbReference type="GO" id="GO:0006465">
    <property type="term" value="P:signal peptide processing"/>
    <property type="evidence" value="ECO:0007669"/>
    <property type="project" value="InterPro"/>
</dbReference>
<comment type="similarity">
    <text evidence="3 13">Belongs to the peptidase S26 family.</text>
</comment>
<keyword evidence="10" id="KW-0472">Membrane</keyword>
<comment type="catalytic activity">
    <reaction evidence="1 12">
        <text>Cleavage of hydrophobic, N-terminal signal or leader sequences from secreted and periplasmic proteins.</text>
        <dbReference type="EC" id="3.4.21.89"/>
    </reaction>
</comment>
<dbReference type="FunFam" id="2.10.109.10:FF:000008">
    <property type="entry name" value="Signal peptidase I"/>
    <property type="match status" value="1"/>
</dbReference>
<dbReference type="PROSITE" id="PS00760">
    <property type="entry name" value="SPASE_I_2"/>
    <property type="match status" value="1"/>
</dbReference>
<dbReference type="GO" id="GO:0009003">
    <property type="term" value="F:signal peptidase activity"/>
    <property type="evidence" value="ECO:0007669"/>
    <property type="project" value="UniProtKB-EC"/>
</dbReference>
<dbReference type="Proteomes" id="UP000051658">
    <property type="component" value="Unassembled WGS sequence"/>
</dbReference>
<feature type="domain" description="Peptidase S26" evidence="14">
    <location>
        <begin position="10"/>
        <end position="171"/>
    </location>
</feature>
<evidence type="ECO:0000256" key="1">
    <source>
        <dbReference type="ARBA" id="ARBA00000677"/>
    </source>
</evidence>
<dbReference type="InterPro" id="IPR019756">
    <property type="entry name" value="Pept_S26A_signal_pept_1_Ser-AS"/>
</dbReference>
<evidence type="ECO:0000256" key="12">
    <source>
        <dbReference type="RuleBase" id="RU003993"/>
    </source>
</evidence>
<dbReference type="AlphaFoldDB" id="A0A0R2HN54"/>
<evidence type="ECO:0000256" key="13">
    <source>
        <dbReference type="RuleBase" id="RU362042"/>
    </source>
</evidence>
<evidence type="ECO:0000256" key="10">
    <source>
        <dbReference type="ARBA" id="ARBA00023136"/>
    </source>
</evidence>
<dbReference type="InterPro" id="IPR019758">
    <property type="entry name" value="Pept_S26A_signal_pept_1_CS"/>
</dbReference>
<keyword evidence="5" id="KW-1003">Cell membrane</keyword>
<dbReference type="GO" id="GO:0004252">
    <property type="term" value="F:serine-type endopeptidase activity"/>
    <property type="evidence" value="ECO:0007669"/>
    <property type="project" value="InterPro"/>
</dbReference>
<keyword evidence="9" id="KW-1133">Transmembrane helix</keyword>
<dbReference type="PANTHER" id="PTHR43390:SF1">
    <property type="entry name" value="CHLOROPLAST PROCESSING PEPTIDASE"/>
    <property type="match status" value="1"/>
</dbReference>
<keyword evidence="6 12" id="KW-0645">Protease</keyword>
<evidence type="ECO:0000256" key="6">
    <source>
        <dbReference type="ARBA" id="ARBA00022670"/>
    </source>
</evidence>
<comment type="subcellular location">
    <subcellularLocation>
        <location evidence="2">Cell membrane</location>
        <topology evidence="2">Single-pass type II membrane protein</topology>
    </subcellularLocation>
    <subcellularLocation>
        <location evidence="13">Membrane</location>
        <topology evidence="13">Single-pass type II membrane protein</topology>
    </subcellularLocation>
</comment>
<gene>
    <name evidence="15" type="ORF">IV74_GL001919</name>
</gene>
<feature type="active site" evidence="11">
    <location>
        <position position="77"/>
    </location>
</feature>
<dbReference type="InterPro" id="IPR019533">
    <property type="entry name" value="Peptidase_S26"/>
</dbReference>
<accession>A0A0R2HN54</accession>
<dbReference type="GO" id="GO:0005886">
    <property type="term" value="C:plasma membrane"/>
    <property type="evidence" value="ECO:0007669"/>
    <property type="project" value="UniProtKB-SubCell"/>
</dbReference>
<dbReference type="PATRIC" id="fig|1449336.4.peg.1956"/>
<dbReference type="EC" id="3.4.21.89" evidence="4 12"/>
<dbReference type="InterPro" id="IPR036286">
    <property type="entry name" value="LexA/Signal_pep-like_sf"/>
</dbReference>
<dbReference type="PANTHER" id="PTHR43390">
    <property type="entry name" value="SIGNAL PEPTIDASE I"/>
    <property type="match status" value="1"/>
</dbReference>
<proteinExistence type="inferred from homology"/>
<reference evidence="15 16" key="1">
    <citation type="journal article" date="2015" name="Genome Announc.">
        <title>Expanding the biotechnology potential of lactobacilli through comparative genomics of 213 strains and associated genera.</title>
        <authorList>
            <person name="Sun Z."/>
            <person name="Harris H.M."/>
            <person name="McCann A."/>
            <person name="Guo C."/>
            <person name="Argimon S."/>
            <person name="Zhang W."/>
            <person name="Yang X."/>
            <person name="Jeffery I.B."/>
            <person name="Cooney J.C."/>
            <person name="Kagawa T.F."/>
            <person name="Liu W."/>
            <person name="Song Y."/>
            <person name="Salvetti E."/>
            <person name="Wrobel A."/>
            <person name="Rasinkangas P."/>
            <person name="Parkhill J."/>
            <person name="Rea M.C."/>
            <person name="O'Sullivan O."/>
            <person name="Ritari J."/>
            <person name="Douillard F.P."/>
            <person name="Paul Ross R."/>
            <person name="Yang R."/>
            <person name="Briner A.E."/>
            <person name="Felis G.E."/>
            <person name="de Vos W.M."/>
            <person name="Barrangou R."/>
            <person name="Klaenhammer T.R."/>
            <person name="Caufield P.W."/>
            <person name="Cui Y."/>
            <person name="Zhang H."/>
            <person name="O'Toole P.W."/>
        </authorList>
    </citation>
    <scope>NUCLEOTIDE SEQUENCE [LARGE SCALE GENOMIC DNA]</scope>
    <source>
        <strain evidence="15 16">DSM 20623</strain>
    </source>
</reference>
<protein>
    <recommendedName>
        <fullName evidence="4 12">Signal peptidase I</fullName>
        <ecNumber evidence="4 12">3.4.21.89</ecNumber>
    </recommendedName>
</protein>
<dbReference type="eggNOG" id="COG0681">
    <property type="taxonomic scope" value="Bacteria"/>
</dbReference>
<dbReference type="InterPro" id="IPR019757">
    <property type="entry name" value="Pept_S26A_signal_pept_1_Lys-AS"/>
</dbReference>
<dbReference type="RefSeq" id="WP_034569650.1">
    <property type="nucleotide sequence ID" value="NZ_JQBS01000035.1"/>
</dbReference>
<dbReference type="SUPFAM" id="SSF51306">
    <property type="entry name" value="LexA/Signal peptidase"/>
    <property type="match status" value="1"/>
</dbReference>
<name>A0A0R2HN54_CARDV</name>
<dbReference type="PRINTS" id="PR00727">
    <property type="entry name" value="LEADERPTASE"/>
</dbReference>
<dbReference type="PROSITE" id="PS00761">
    <property type="entry name" value="SPASE_I_3"/>
    <property type="match status" value="1"/>
</dbReference>